<dbReference type="Gene3D" id="1.10.510.10">
    <property type="entry name" value="Transferase(Phosphotransferase) domain 1"/>
    <property type="match status" value="1"/>
</dbReference>
<proteinExistence type="predicted"/>
<evidence type="ECO:0008006" key="4">
    <source>
        <dbReference type="Google" id="ProtNLM"/>
    </source>
</evidence>
<comment type="caution">
    <text evidence="2">The sequence shown here is derived from an EMBL/GenBank/DDBJ whole genome shotgun (WGS) entry which is preliminary data.</text>
</comment>
<dbReference type="SUPFAM" id="SSF56112">
    <property type="entry name" value="Protein kinase-like (PK-like)"/>
    <property type="match status" value="1"/>
</dbReference>
<sequence>MGCPKSESGFNLLSALLEYDPAKRITAEKALSHPYFQEEPKPIMNVLAHQNIEYPLRRITHEDNDIKSAKIPAKEDHSMARQAKKPRNA</sequence>
<organism evidence="2 3">
    <name type="scientific">Rhizopus oryzae</name>
    <name type="common">Mucormycosis agent</name>
    <name type="synonym">Rhizopus arrhizus var. delemar</name>
    <dbReference type="NCBI Taxonomy" id="64495"/>
    <lineage>
        <taxon>Eukaryota</taxon>
        <taxon>Fungi</taxon>
        <taxon>Fungi incertae sedis</taxon>
        <taxon>Mucoromycota</taxon>
        <taxon>Mucoromycotina</taxon>
        <taxon>Mucoromycetes</taxon>
        <taxon>Mucorales</taxon>
        <taxon>Mucorineae</taxon>
        <taxon>Rhizopodaceae</taxon>
        <taxon>Rhizopus</taxon>
    </lineage>
</organism>
<protein>
    <recommendedName>
        <fullName evidence="4">Protein kinase domain-containing protein</fullName>
    </recommendedName>
</protein>
<feature type="region of interest" description="Disordered" evidence="1">
    <location>
        <begin position="66"/>
        <end position="89"/>
    </location>
</feature>
<feature type="compositionally biased region" description="Basic and acidic residues" evidence="1">
    <location>
        <begin position="66"/>
        <end position="79"/>
    </location>
</feature>
<dbReference type="InterPro" id="IPR011009">
    <property type="entry name" value="Kinase-like_dom_sf"/>
</dbReference>
<gene>
    <name evidence="2" type="ORF">G6F51_009400</name>
</gene>
<dbReference type="OrthoDB" id="2242086at2759"/>
<evidence type="ECO:0000313" key="3">
    <source>
        <dbReference type="Proteomes" id="UP000717996"/>
    </source>
</evidence>
<evidence type="ECO:0000256" key="1">
    <source>
        <dbReference type="SAM" id="MobiDB-lite"/>
    </source>
</evidence>
<evidence type="ECO:0000313" key="2">
    <source>
        <dbReference type="EMBL" id="KAG1539018.1"/>
    </source>
</evidence>
<dbReference type="AlphaFoldDB" id="A0A9P6Y4M1"/>
<dbReference type="Proteomes" id="UP000717996">
    <property type="component" value="Unassembled WGS sequence"/>
</dbReference>
<accession>A0A9P6Y4M1</accession>
<name>A0A9P6Y4M1_RHIOR</name>
<dbReference type="EMBL" id="JAANIT010001718">
    <property type="protein sequence ID" value="KAG1539018.1"/>
    <property type="molecule type" value="Genomic_DNA"/>
</dbReference>
<reference evidence="2" key="1">
    <citation type="journal article" date="2020" name="Microb. Genom.">
        <title>Genetic diversity of clinical and environmental Mucorales isolates obtained from an investigation of mucormycosis cases among solid organ transplant recipients.</title>
        <authorList>
            <person name="Nguyen M.H."/>
            <person name="Kaul D."/>
            <person name="Muto C."/>
            <person name="Cheng S.J."/>
            <person name="Richter R.A."/>
            <person name="Bruno V.M."/>
            <person name="Liu G."/>
            <person name="Beyhan S."/>
            <person name="Sundermann A.J."/>
            <person name="Mounaud S."/>
            <person name="Pasculle A.W."/>
            <person name="Nierman W.C."/>
            <person name="Driscoll E."/>
            <person name="Cumbie R."/>
            <person name="Clancy C.J."/>
            <person name="Dupont C.L."/>
        </authorList>
    </citation>
    <scope>NUCLEOTIDE SEQUENCE</scope>
    <source>
        <strain evidence="2">GL16</strain>
    </source>
</reference>